<dbReference type="PROSITE" id="PS51678">
    <property type="entry name" value="SAM_MT_PRMT"/>
    <property type="match status" value="1"/>
</dbReference>
<comment type="subcellular location">
    <subcellularLocation>
        <location evidence="2">Cytoplasm</location>
    </subcellularLocation>
    <subcellularLocation>
        <location evidence="1">Nucleus</location>
    </subcellularLocation>
</comment>
<evidence type="ECO:0000256" key="3">
    <source>
        <dbReference type="ARBA" id="ARBA00018778"/>
    </source>
</evidence>
<evidence type="ECO:0000313" key="15">
    <source>
        <dbReference type="Proteomes" id="UP000001593"/>
    </source>
</evidence>
<dbReference type="GO" id="GO:0042054">
    <property type="term" value="F:histone methyltransferase activity"/>
    <property type="evidence" value="ECO:0000318"/>
    <property type="project" value="GO_Central"/>
</dbReference>
<protein>
    <recommendedName>
        <fullName evidence="3">Protein arginine N-methyltransferase 2</fullName>
    </recommendedName>
    <alternativeName>
        <fullName evidence="10">Histone-arginine N-methyltransferase PRMT2</fullName>
    </alternativeName>
</protein>
<evidence type="ECO:0000256" key="4">
    <source>
        <dbReference type="ARBA" id="ARBA00022443"/>
    </source>
</evidence>
<evidence type="ECO:0000256" key="2">
    <source>
        <dbReference type="ARBA" id="ARBA00004496"/>
    </source>
</evidence>
<dbReference type="InterPro" id="IPR029063">
    <property type="entry name" value="SAM-dependent_MTases_sf"/>
</dbReference>
<dbReference type="FunFam" id="2.70.160.11:FF:000007">
    <property type="entry name" value="Protein arginine N-methyltransferase 2"/>
    <property type="match status" value="1"/>
</dbReference>
<dbReference type="CDD" id="cd11806">
    <property type="entry name" value="SH3_PRMT2"/>
    <property type="match status" value="1"/>
</dbReference>
<evidence type="ECO:0000256" key="9">
    <source>
        <dbReference type="ARBA" id="ARBA00023242"/>
    </source>
</evidence>
<name>A7SAV4_NEMVE</name>
<dbReference type="AlphaFoldDB" id="A7SAV4"/>
<dbReference type="GO" id="GO:0006338">
    <property type="term" value="P:chromatin remodeling"/>
    <property type="evidence" value="ECO:0000318"/>
    <property type="project" value="GO_Central"/>
</dbReference>
<keyword evidence="4 11" id="KW-0728">SH3 domain</keyword>
<dbReference type="SUPFAM" id="SSF53335">
    <property type="entry name" value="S-adenosyl-L-methionine-dependent methyltransferases"/>
    <property type="match status" value="1"/>
</dbReference>
<dbReference type="PANTHER" id="PTHR11006">
    <property type="entry name" value="PROTEIN ARGININE N-METHYLTRANSFERASE"/>
    <property type="match status" value="1"/>
</dbReference>
<evidence type="ECO:0000256" key="1">
    <source>
        <dbReference type="ARBA" id="ARBA00004123"/>
    </source>
</evidence>
<dbReference type="InterPro" id="IPR055135">
    <property type="entry name" value="PRMT_dom"/>
</dbReference>
<dbReference type="PANTHER" id="PTHR11006:SF92">
    <property type="entry name" value="PROTEIN ARGININE N-METHYLTRANSFERASE 2"/>
    <property type="match status" value="1"/>
</dbReference>
<dbReference type="PhylomeDB" id="A7SAV4"/>
<dbReference type="GO" id="GO:0006355">
    <property type="term" value="P:regulation of DNA-templated transcription"/>
    <property type="evidence" value="ECO:0000318"/>
    <property type="project" value="GO_Central"/>
</dbReference>
<keyword evidence="9" id="KW-0539">Nucleus</keyword>
<keyword evidence="6 12" id="KW-0489">Methyltransferase</keyword>
<proteinExistence type="predicted"/>
<dbReference type="Pfam" id="PF07653">
    <property type="entry name" value="SH3_2"/>
    <property type="match status" value="1"/>
</dbReference>
<dbReference type="HOGENOM" id="CLU_017375_4_0_1"/>
<dbReference type="Pfam" id="PF22528">
    <property type="entry name" value="PRMT_C"/>
    <property type="match status" value="1"/>
</dbReference>
<dbReference type="GO" id="GO:0005737">
    <property type="term" value="C:cytoplasm"/>
    <property type="evidence" value="ECO:0007669"/>
    <property type="project" value="UniProtKB-SubCell"/>
</dbReference>
<dbReference type="InterPro" id="IPR025799">
    <property type="entry name" value="Arg_MeTrfase"/>
</dbReference>
<dbReference type="Gene3D" id="3.40.50.150">
    <property type="entry name" value="Vaccinia Virus protein VP39"/>
    <property type="match status" value="1"/>
</dbReference>
<dbReference type="CDD" id="cd02440">
    <property type="entry name" value="AdoMet_MTases"/>
    <property type="match status" value="1"/>
</dbReference>
<dbReference type="PROSITE" id="PS50002">
    <property type="entry name" value="SH3"/>
    <property type="match status" value="1"/>
</dbReference>
<evidence type="ECO:0000259" key="13">
    <source>
        <dbReference type="PROSITE" id="PS50002"/>
    </source>
</evidence>
<dbReference type="Proteomes" id="UP000001593">
    <property type="component" value="Unassembled WGS sequence"/>
</dbReference>
<dbReference type="FunFam" id="3.40.50.150:FF:000016">
    <property type="entry name" value="Protein arginine N-methyltransferase 6"/>
    <property type="match status" value="1"/>
</dbReference>
<gene>
    <name evidence="14" type="ORF">NEMVEDRAFT_v1g111525</name>
</gene>
<evidence type="ECO:0000256" key="12">
    <source>
        <dbReference type="PROSITE-ProRule" id="PRU01015"/>
    </source>
</evidence>
<accession>A7SAV4</accession>
<feature type="domain" description="SH3" evidence="13">
    <location>
        <begin position="1"/>
        <end position="57"/>
    </location>
</feature>
<evidence type="ECO:0000256" key="8">
    <source>
        <dbReference type="ARBA" id="ARBA00022691"/>
    </source>
</evidence>
<dbReference type="InterPro" id="IPR001452">
    <property type="entry name" value="SH3_domain"/>
</dbReference>
<dbReference type="eggNOG" id="KOG1499">
    <property type="taxonomic scope" value="Eukaryota"/>
</dbReference>
<dbReference type="SUPFAM" id="SSF50044">
    <property type="entry name" value="SH3-domain"/>
    <property type="match status" value="1"/>
</dbReference>
<keyword evidence="5" id="KW-0963">Cytoplasm</keyword>
<feature type="non-terminal residue" evidence="14">
    <location>
        <position position="1"/>
    </location>
</feature>
<dbReference type="OMA" id="LXFEFMI"/>
<dbReference type="GO" id="GO:0016274">
    <property type="term" value="F:protein-arginine N-methyltransferase activity"/>
    <property type="evidence" value="ECO:0000318"/>
    <property type="project" value="GO_Central"/>
</dbReference>
<organism evidence="14 15">
    <name type="scientific">Nematostella vectensis</name>
    <name type="common">Starlet sea anemone</name>
    <dbReference type="NCBI Taxonomy" id="45351"/>
    <lineage>
        <taxon>Eukaryota</taxon>
        <taxon>Metazoa</taxon>
        <taxon>Cnidaria</taxon>
        <taxon>Anthozoa</taxon>
        <taxon>Hexacorallia</taxon>
        <taxon>Actiniaria</taxon>
        <taxon>Edwardsiidae</taxon>
        <taxon>Nematostella</taxon>
    </lineage>
</organism>
<reference evidence="14 15" key="1">
    <citation type="journal article" date="2007" name="Science">
        <title>Sea anemone genome reveals ancestral eumetazoan gene repertoire and genomic organization.</title>
        <authorList>
            <person name="Putnam N.H."/>
            <person name="Srivastava M."/>
            <person name="Hellsten U."/>
            <person name="Dirks B."/>
            <person name="Chapman J."/>
            <person name="Salamov A."/>
            <person name="Terry A."/>
            <person name="Shapiro H."/>
            <person name="Lindquist E."/>
            <person name="Kapitonov V.V."/>
            <person name="Jurka J."/>
            <person name="Genikhovich G."/>
            <person name="Grigoriev I.V."/>
            <person name="Lucas S.M."/>
            <person name="Steele R.E."/>
            <person name="Finnerty J.R."/>
            <person name="Technau U."/>
            <person name="Martindale M.Q."/>
            <person name="Rokhsar D.S."/>
        </authorList>
    </citation>
    <scope>NUCLEOTIDE SEQUENCE [LARGE SCALE GENOMIC DNA]</scope>
    <source>
        <strain evidence="15">CH2 X CH6</strain>
    </source>
</reference>
<dbReference type="STRING" id="45351.A7SAV4"/>
<dbReference type="GO" id="GO:0032259">
    <property type="term" value="P:methylation"/>
    <property type="evidence" value="ECO:0007669"/>
    <property type="project" value="UniProtKB-KW"/>
</dbReference>
<sequence length="407" mass="46936">EVCVAIGDYTANDKSQLSFEKGQKLVVLSKETKDWWWVELEGSCGYIPVSYVTSEEVHRRNLAWQDDEYFADYGSLKIHLEMLKDKPRTESYRMAIEQGAGYFKDKVVLDVGCGTGILSLFCAREGKASKVYAVEASEIAKLTEEIIKQNNLDDKITVIQGKIEEVELPEKVDIIVSEWMGTFLVFEFMLESVLTARDIWLKPNGLVWPSEAKLFLVPCCTKTAYDEVIHIWRDQYGFDYSPAISKAKQEFLSRPIYNHVFNYEDCISTPQPIIKLDTLKTARHDLEHSAHGFEFVIEQDSMLYGFCSWFDVLFGNIPHGEDKRNSAVVLSTGPQCDLTHWKQDLFLLDMPLPVQENDLIKGSICLKRNPDFRRHLSVVFDFVILHPTNHRDLEVMHSVEKKFVIWR</sequence>
<dbReference type="Gene3D" id="2.70.160.11">
    <property type="entry name" value="Hnrnp arginine n-methyltransferase1"/>
    <property type="match status" value="1"/>
</dbReference>
<keyword evidence="7 12" id="KW-0808">Transferase</keyword>
<dbReference type="Pfam" id="PF13649">
    <property type="entry name" value="Methyltransf_25"/>
    <property type="match status" value="1"/>
</dbReference>
<dbReference type="InterPro" id="IPR036028">
    <property type="entry name" value="SH3-like_dom_sf"/>
</dbReference>
<keyword evidence="15" id="KW-1185">Reference proteome</keyword>
<evidence type="ECO:0000256" key="11">
    <source>
        <dbReference type="PROSITE-ProRule" id="PRU00192"/>
    </source>
</evidence>
<keyword evidence="8 12" id="KW-0949">S-adenosyl-L-methionine</keyword>
<dbReference type="EMBL" id="DS469612">
    <property type="protein sequence ID" value="EDO39146.1"/>
    <property type="molecule type" value="Genomic_DNA"/>
</dbReference>
<evidence type="ECO:0000256" key="6">
    <source>
        <dbReference type="ARBA" id="ARBA00022603"/>
    </source>
</evidence>
<dbReference type="GO" id="GO:0005634">
    <property type="term" value="C:nucleus"/>
    <property type="evidence" value="ECO:0000318"/>
    <property type="project" value="GO_Central"/>
</dbReference>
<dbReference type="SMART" id="SM00326">
    <property type="entry name" value="SH3"/>
    <property type="match status" value="1"/>
</dbReference>
<dbReference type="Gene3D" id="2.30.30.40">
    <property type="entry name" value="SH3 Domains"/>
    <property type="match status" value="1"/>
</dbReference>
<evidence type="ECO:0000313" key="14">
    <source>
        <dbReference type="EMBL" id="EDO39146.1"/>
    </source>
</evidence>
<evidence type="ECO:0000256" key="5">
    <source>
        <dbReference type="ARBA" id="ARBA00022490"/>
    </source>
</evidence>
<evidence type="ECO:0000256" key="7">
    <source>
        <dbReference type="ARBA" id="ARBA00022679"/>
    </source>
</evidence>
<evidence type="ECO:0000256" key="10">
    <source>
        <dbReference type="ARBA" id="ARBA00082811"/>
    </source>
</evidence>
<dbReference type="InterPro" id="IPR041698">
    <property type="entry name" value="Methyltransf_25"/>
</dbReference>
<dbReference type="InParanoid" id="A7SAV4"/>